<name>A0ABU3TQ58_9BACT</name>
<dbReference type="RefSeq" id="WP_315576710.1">
    <property type="nucleotide sequence ID" value="NZ_JARDXH010000004.1"/>
</dbReference>
<dbReference type="InterPro" id="IPR025427">
    <property type="entry name" value="DUF4160"/>
</dbReference>
<accession>A0ABU3TQ58</accession>
<gene>
    <name evidence="1" type="ORF">PQG45_02175</name>
</gene>
<dbReference type="EMBL" id="JAVNWW010000001">
    <property type="protein sequence ID" value="MDU0807837.1"/>
    <property type="molecule type" value="Genomic_DNA"/>
</dbReference>
<evidence type="ECO:0000313" key="1">
    <source>
        <dbReference type="EMBL" id="MDU0807837.1"/>
    </source>
</evidence>
<sequence length="84" mass="10350">MPTIFRKQGWRVFFYSNEGNEQMHIHAIKGETEVKYWISQKLNMISYANSFNLKPMQQREIEELLIEQLPRIIKTWNNYFNFYQ</sequence>
<proteinExistence type="predicted"/>
<protein>
    <submittedName>
        <fullName evidence="1">DUF4160 domain-containing protein</fullName>
    </submittedName>
</protein>
<reference evidence="1 2" key="1">
    <citation type="submission" date="2023-09" db="EMBL/GenBank/DDBJ databases">
        <title>Aquirufa genomes.</title>
        <authorList>
            <person name="Pitt A."/>
        </authorList>
    </citation>
    <scope>NUCLEOTIDE SEQUENCE [LARGE SCALE GENOMIC DNA]</scope>
    <source>
        <strain evidence="1 2">LEOWEIH-7C</strain>
    </source>
</reference>
<organism evidence="1 2">
    <name type="scientific">Aquirufa regiilacus</name>
    <dbReference type="NCBI Taxonomy" id="3024868"/>
    <lineage>
        <taxon>Bacteria</taxon>
        <taxon>Pseudomonadati</taxon>
        <taxon>Bacteroidota</taxon>
        <taxon>Cytophagia</taxon>
        <taxon>Cytophagales</taxon>
        <taxon>Flectobacillaceae</taxon>
        <taxon>Aquirufa</taxon>
    </lineage>
</organism>
<dbReference type="Pfam" id="PF13711">
    <property type="entry name" value="DUF4160"/>
    <property type="match status" value="1"/>
</dbReference>
<dbReference type="Proteomes" id="UP001249959">
    <property type="component" value="Unassembled WGS sequence"/>
</dbReference>
<comment type="caution">
    <text evidence="1">The sequence shown here is derived from an EMBL/GenBank/DDBJ whole genome shotgun (WGS) entry which is preliminary data.</text>
</comment>
<keyword evidence="2" id="KW-1185">Reference proteome</keyword>
<evidence type="ECO:0000313" key="2">
    <source>
        <dbReference type="Proteomes" id="UP001249959"/>
    </source>
</evidence>